<dbReference type="GO" id="GO:0015385">
    <property type="term" value="F:sodium:proton antiporter activity"/>
    <property type="evidence" value="ECO:0007669"/>
    <property type="project" value="TreeGrafter"/>
</dbReference>
<gene>
    <name evidence="2" type="primary">mnhG</name>
    <name evidence="2" type="ORF">K8I29_07250</name>
</gene>
<feature type="transmembrane region" description="Helical" evidence="1">
    <location>
        <begin position="68"/>
        <end position="90"/>
    </location>
</feature>
<evidence type="ECO:0000256" key="1">
    <source>
        <dbReference type="SAM" id="Phobius"/>
    </source>
</evidence>
<reference evidence="2" key="1">
    <citation type="journal article" date="2021" name="bioRxiv">
        <title>Unraveling nitrogen, sulfur and carbon metabolic pathways and microbial community transcriptional responses to substrate deprivation and toxicity stresses in a bioreactor mimicking anoxic brackish coastal sediment conditions.</title>
        <authorList>
            <person name="Martins P.D."/>
            <person name="Echeveste M.J."/>
            <person name="Arshad A."/>
            <person name="Kurth J."/>
            <person name="Ouboter H."/>
            <person name="Jetten M.S.M."/>
            <person name="Welte C.U."/>
        </authorList>
    </citation>
    <scope>NUCLEOTIDE SEQUENCE</scope>
    <source>
        <strain evidence="2">MAG_39</strain>
    </source>
</reference>
<comment type="caution">
    <text evidence="2">The sequence shown here is derived from an EMBL/GenBank/DDBJ whole genome shotgun (WGS) entry which is preliminary data.</text>
</comment>
<dbReference type="AlphaFoldDB" id="A0A953J476"/>
<proteinExistence type="predicted"/>
<keyword evidence="1" id="KW-0812">Transmembrane</keyword>
<accession>A0A953J476</accession>
<evidence type="ECO:0000313" key="2">
    <source>
        <dbReference type="EMBL" id="MBZ0155998.1"/>
    </source>
</evidence>
<name>A0A953J476_9BACT</name>
<evidence type="ECO:0000313" key="3">
    <source>
        <dbReference type="Proteomes" id="UP000705867"/>
    </source>
</evidence>
<feature type="transmembrane region" description="Helical" evidence="1">
    <location>
        <begin position="6"/>
        <end position="27"/>
    </location>
</feature>
<organism evidence="2 3">
    <name type="scientific">Candidatus Nitrobium versatile</name>
    <dbReference type="NCBI Taxonomy" id="2884831"/>
    <lineage>
        <taxon>Bacteria</taxon>
        <taxon>Pseudomonadati</taxon>
        <taxon>Nitrospirota</taxon>
        <taxon>Nitrospiria</taxon>
        <taxon>Nitrospirales</taxon>
        <taxon>Nitrospiraceae</taxon>
        <taxon>Candidatus Nitrobium</taxon>
    </lineage>
</organism>
<keyword evidence="1" id="KW-0472">Membrane</keyword>
<dbReference type="PANTHER" id="PTHR34703:SF1">
    <property type="entry name" value="ANTIPORTER SUBUNIT MNHG2-RELATED"/>
    <property type="match status" value="1"/>
</dbReference>
<dbReference type="NCBIfam" id="TIGR01300">
    <property type="entry name" value="CPA3_mnhG_phaG"/>
    <property type="match status" value="1"/>
</dbReference>
<reference evidence="2" key="2">
    <citation type="submission" date="2021-08" db="EMBL/GenBank/DDBJ databases">
        <authorList>
            <person name="Dalcin Martins P."/>
        </authorList>
    </citation>
    <scope>NUCLEOTIDE SEQUENCE</scope>
    <source>
        <strain evidence="2">MAG_39</strain>
    </source>
</reference>
<dbReference type="Pfam" id="PF03334">
    <property type="entry name" value="PhaG_MnhG_YufB"/>
    <property type="match status" value="1"/>
</dbReference>
<sequence>MGLIDWISALLVLSGGIFFFAGTVGLLRFPDLYTRLHALTKADNLGLGLTVAGLLLQEGSVTAALQLFLVWILVLATSATACYLIASASLKSGLRPWRRP</sequence>
<keyword evidence="1" id="KW-1133">Transmembrane helix</keyword>
<dbReference type="PANTHER" id="PTHR34703">
    <property type="entry name" value="ANTIPORTER SUBUNIT MNHG2-RELATED"/>
    <property type="match status" value="1"/>
</dbReference>
<protein>
    <submittedName>
        <fullName evidence="2">Monovalent cation/H(+) antiporter subunit G</fullName>
    </submittedName>
</protein>
<dbReference type="Proteomes" id="UP000705867">
    <property type="component" value="Unassembled WGS sequence"/>
</dbReference>
<dbReference type="InterPro" id="IPR005133">
    <property type="entry name" value="PhaG_MnhG_YufB"/>
</dbReference>
<dbReference type="EMBL" id="JAIOIV010000060">
    <property type="protein sequence ID" value="MBZ0155998.1"/>
    <property type="molecule type" value="Genomic_DNA"/>
</dbReference>